<dbReference type="PROSITE" id="PS51191">
    <property type="entry name" value="FEMABX"/>
    <property type="match status" value="1"/>
</dbReference>
<gene>
    <name evidence="1" type="ORF">HGG79_18490</name>
</gene>
<dbReference type="AlphaFoldDB" id="A0A923EER5"/>
<dbReference type="EMBL" id="JAAZWO010000034">
    <property type="protein sequence ID" value="MBC2399738.1"/>
    <property type="molecule type" value="Genomic_DNA"/>
</dbReference>
<evidence type="ECO:0000313" key="1">
    <source>
        <dbReference type="EMBL" id="MBC2399738.1"/>
    </source>
</evidence>
<evidence type="ECO:0000313" key="2">
    <source>
        <dbReference type="Proteomes" id="UP000563151"/>
    </source>
</evidence>
<reference evidence="1 2" key="1">
    <citation type="submission" date="2020-04" db="EMBL/GenBank/DDBJ databases">
        <title>Genomic insights into acetone-butanol-ethanol (ABE) fermentation by sequencing solventogenic clostridia strains.</title>
        <authorList>
            <person name="Brown S."/>
        </authorList>
    </citation>
    <scope>NUCLEOTIDE SEQUENCE [LARGE SCALE GENOMIC DNA]</scope>
    <source>
        <strain evidence="1 2">DJ011</strain>
    </source>
</reference>
<proteinExistence type="predicted"/>
<comment type="caution">
    <text evidence="1">The sequence shown here is derived from an EMBL/GenBank/DDBJ whole genome shotgun (WGS) entry which is preliminary data.</text>
</comment>
<dbReference type="InterPro" id="IPR003447">
    <property type="entry name" value="FEMABX"/>
</dbReference>
<keyword evidence="2" id="KW-1185">Reference proteome</keyword>
<sequence length="60" mass="7493">MKLEIKTLNGNEIHKINLEQFKKFEEWYNDTNSRNIFTYWKDGYTWHIIKPQIKDVKYIK</sequence>
<dbReference type="RefSeq" id="WP_035152398.1">
    <property type="nucleotide sequence ID" value="NZ_JAAZWO010000034.1"/>
</dbReference>
<dbReference type="GO" id="GO:0044038">
    <property type="term" value="P:cell wall macromolecule biosynthetic process"/>
    <property type="evidence" value="ECO:0007669"/>
    <property type="project" value="InterPro"/>
</dbReference>
<name>A0A923EER5_CLOTT</name>
<dbReference type="GO" id="GO:0016755">
    <property type="term" value="F:aminoacyltransferase activity"/>
    <property type="evidence" value="ECO:0007669"/>
    <property type="project" value="InterPro"/>
</dbReference>
<organism evidence="1 2">
    <name type="scientific">Clostridium tetanomorphum</name>
    <dbReference type="NCBI Taxonomy" id="1553"/>
    <lineage>
        <taxon>Bacteria</taxon>
        <taxon>Bacillati</taxon>
        <taxon>Bacillota</taxon>
        <taxon>Clostridia</taxon>
        <taxon>Eubacteriales</taxon>
        <taxon>Clostridiaceae</taxon>
        <taxon>Clostridium</taxon>
    </lineage>
</organism>
<dbReference type="Proteomes" id="UP000563151">
    <property type="component" value="Unassembled WGS sequence"/>
</dbReference>
<accession>A0A923EER5</accession>
<protein>
    <submittedName>
        <fullName evidence="1">Uncharacterized protein</fullName>
    </submittedName>
</protein>